<gene>
    <name evidence="1" type="ORF">NKI81_17535</name>
</gene>
<dbReference type="EMBL" id="JAMYRI010000009">
    <property type="protein sequence ID" value="MER9285745.1"/>
    <property type="molecule type" value="Genomic_DNA"/>
</dbReference>
<reference evidence="1 2" key="1">
    <citation type="journal article" date="2024" name="Proc. Natl. Acad. Sci. U.S.A.">
        <title>The evolutionary genomics of adaptation to stress in wild rhizobium bacteria.</title>
        <authorList>
            <person name="Kehlet-Delgado H."/>
            <person name="Montoya A.P."/>
            <person name="Jensen K.T."/>
            <person name="Wendlandt C.E."/>
            <person name="Dexheimer C."/>
            <person name="Roberts M."/>
            <person name="Torres Martinez L."/>
            <person name="Friesen M.L."/>
            <person name="Griffitts J.S."/>
            <person name="Porter S.S."/>
        </authorList>
    </citation>
    <scope>NUCLEOTIDE SEQUENCE [LARGE SCALE GENOMIC DNA]</scope>
    <source>
        <strain evidence="1 2">M0468</strain>
    </source>
</reference>
<sequence>MDIFIHQLRYETGPNIPETKFELLVALRVGYAVRYNMLAVLRFLTKRSARAKRLSFG</sequence>
<organism evidence="1 2">
    <name type="scientific">Mesorhizobium australicum</name>
    <dbReference type="NCBI Taxonomy" id="536018"/>
    <lineage>
        <taxon>Bacteria</taxon>
        <taxon>Pseudomonadati</taxon>
        <taxon>Pseudomonadota</taxon>
        <taxon>Alphaproteobacteria</taxon>
        <taxon>Hyphomicrobiales</taxon>
        <taxon>Phyllobacteriaceae</taxon>
        <taxon>Mesorhizobium</taxon>
    </lineage>
</organism>
<proteinExistence type="predicted"/>
<keyword evidence="2" id="KW-1185">Reference proteome</keyword>
<evidence type="ECO:0000313" key="1">
    <source>
        <dbReference type="EMBL" id="MER9285745.1"/>
    </source>
</evidence>
<dbReference type="Proteomes" id="UP001480082">
    <property type="component" value="Unassembled WGS sequence"/>
</dbReference>
<comment type="caution">
    <text evidence="1">The sequence shown here is derived from an EMBL/GenBank/DDBJ whole genome shotgun (WGS) entry which is preliminary data.</text>
</comment>
<name>A0ACC6T115_9HYPH</name>
<accession>A0ACC6T115</accession>
<protein>
    <submittedName>
        <fullName evidence="1">Uncharacterized protein</fullName>
    </submittedName>
</protein>
<evidence type="ECO:0000313" key="2">
    <source>
        <dbReference type="Proteomes" id="UP001480082"/>
    </source>
</evidence>